<dbReference type="AlphaFoldDB" id="A0A841HEN0"/>
<name>A0A841HEN0_9GAMM</name>
<dbReference type="EMBL" id="JACHHZ010000001">
    <property type="protein sequence ID" value="MBB6091317.1"/>
    <property type="molecule type" value="Genomic_DNA"/>
</dbReference>
<reference evidence="2 3" key="1">
    <citation type="submission" date="2020-08" db="EMBL/GenBank/DDBJ databases">
        <title>Genomic Encyclopedia of Type Strains, Phase IV (KMG-IV): sequencing the most valuable type-strain genomes for metagenomic binning, comparative biology and taxonomic classification.</title>
        <authorList>
            <person name="Goeker M."/>
        </authorList>
    </citation>
    <scope>NUCLEOTIDE SEQUENCE [LARGE SCALE GENOMIC DNA]</scope>
    <source>
        <strain evidence="2 3">DSM 26723</strain>
    </source>
</reference>
<protein>
    <recommendedName>
        <fullName evidence="4">Sugar transporter</fullName>
    </recommendedName>
</protein>
<evidence type="ECO:0000313" key="3">
    <source>
        <dbReference type="Proteomes" id="UP000588068"/>
    </source>
</evidence>
<dbReference type="Proteomes" id="UP000588068">
    <property type="component" value="Unassembled WGS sequence"/>
</dbReference>
<proteinExistence type="predicted"/>
<dbReference type="RefSeq" id="WP_184329123.1">
    <property type="nucleotide sequence ID" value="NZ_JACHHZ010000001.1"/>
</dbReference>
<keyword evidence="3" id="KW-1185">Reference proteome</keyword>
<comment type="caution">
    <text evidence="2">The sequence shown here is derived from an EMBL/GenBank/DDBJ whole genome shotgun (WGS) entry which is preliminary data.</text>
</comment>
<accession>A0A841HEN0</accession>
<feature type="transmembrane region" description="Helical" evidence="1">
    <location>
        <begin position="114"/>
        <end position="135"/>
    </location>
</feature>
<gene>
    <name evidence="2" type="ORF">HNQ60_000163</name>
</gene>
<organism evidence="2 3">
    <name type="scientific">Povalibacter uvarum</name>
    <dbReference type="NCBI Taxonomy" id="732238"/>
    <lineage>
        <taxon>Bacteria</taxon>
        <taxon>Pseudomonadati</taxon>
        <taxon>Pseudomonadota</taxon>
        <taxon>Gammaproteobacteria</taxon>
        <taxon>Steroidobacterales</taxon>
        <taxon>Steroidobacteraceae</taxon>
        <taxon>Povalibacter</taxon>
    </lineage>
</organism>
<feature type="transmembrane region" description="Helical" evidence="1">
    <location>
        <begin position="61"/>
        <end position="82"/>
    </location>
</feature>
<evidence type="ECO:0000313" key="2">
    <source>
        <dbReference type="EMBL" id="MBB6091317.1"/>
    </source>
</evidence>
<keyword evidence="1" id="KW-0472">Membrane</keyword>
<evidence type="ECO:0008006" key="4">
    <source>
        <dbReference type="Google" id="ProtNLM"/>
    </source>
</evidence>
<keyword evidence="1" id="KW-1133">Transmembrane helix</keyword>
<keyword evidence="1" id="KW-0812">Transmembrane</keyword>
<feature type="transmembrane region" description="Helical" evidence="1">
    <location>
        <begin position="12"/>
        <end position="41"/>
    </location>
</feature>
<evidence type="ECO:0000256" key="1">
    <source>
        <dbReference type="SAM" id="Phobius"/>
    </source>
</evidence>
<sequence>MSDNQSARSGSAPWHLWVVGVMALLWNASGVFLWAGSTFAADAFLEGMPAAHRDYVSSLPFWSTLTWGLGVVGGLVGAILLLLRSRFAVPAFAASLFGAIANTMVYITNPPPEGFFNLPLTLFIVGFALFQLWFASSMQRRGVLHSVSN</sequence>
<feature type="transmembrane region" description="Helical" evidence="1">
    <location>
        <begin position="89"/>
        <end position="108"/>
    </location>
</feature>